<dbReference type="EMBL" id="CM035417">
    <property type="protein sequence ID" value="KAH7423459.1"/>
    <property type="molecule type" value="Genomic_DNA"/>
</dbReference>
<dbReference type="Proteomes" id="UP000825935">
    <property type="component" value="Chromosome 12"/>
</dbReference>
<keyword evidence="2" id="KW-1185">Reference proteome</keyword>
<evidence type="ECO:0000313" key="1">
    <source>
        <dbReference type="EMBL" id="KAH7423459.1"/>
    </source>
</evidence>
<protein>
    <submittedName>
        <fullName evidence="1">Uncharacterized protein</fullName>
    </submittedName>
</protein>
<organism evidence="1 2">
    <name type="scientific">Ceratopteris richardii</name>
    <name type="common">Triangle waterfern</name>
    <dbReference type="NCBI Taxonomy" id="49495"/>
    <lineage>
        <taxon>Eukaryota</taxon>
        <taxon>Viridiplantae</taxon>
        <taxon>Streptophyta</taxon>
        <taxon>Embryophyta</taxon>
        <taxon>Tracheophyta</taxon>
        <taxon>Polypodiopsida</taxon>
        <taxon>Polypodiidae</taxon>
        <taxon>Polypodiales</taxon>
        <taxon>Pteridineae</taxon>
        <taxon>Pteridaceae</taxon>
        <taxon>Parkerioideae</taxon>
        <taxon>Ceratopteris</taxon>
    </lineage>
</organism>
<reference evidence="1" key="1">
    <citation type="submission" date="2021-08" db="EMBL/GenBank/DDBJ databases">
        <title>WGS assembly of Ceratopteris richardii.</title>
        <authorList>
            <person name="Marchant D.B."/>
            <person name="Chen G."/>
            <person name="Jenkins J."/>
            <person name="Shu S."/>
            <person name="Leebens-Mack J."/>
            <person name="Grimwood J."/>
            <person name="Schmutz J."/>
            <person name="Soltis P."/>
            <person name="Soltis D."/>
            <person name="Chen Z.-H."/>
        </authorList>
    </citation>
    <scope>NUCLEOTIDE SEQUENCE</scope>
    <source>
        <strain evidence="1">Whitten #5841</strain>
        <tissue evidence="1">Leaf</tissue>
    </source>
</reference>
<gene>
    <name evidence="1" type="ORF">KP509_12G056600</name>
</gene>
<sequence length="54" mass="6158">MEVGFEGAWRCSLLRSVSFTYCVGSSCREEGHLHHVCTFKAVRFLCPTLRSFCI</sequence>
<proteinExistence type="predicted"/>
<evidence type="ECO:0000313" key="2">
    <source>
        <dbReference type="Proteomes" id="UP000825935"/>
    </source>
</evidence>
<accession>A0A8T2TSE4</accession>
<comment type="caution">
    <text evidence="1">The sequence shown here is derived from an EMBL/GenBank/DDBJ whole genome shotgun (WGS) entry which is preliminary data.</text>
</comment>
<name>A0A8T2TSE4_CERRI</name>
<dbReference type="AlphaFoldDB" id="A0A8T2TSE4"/>